<dbReference type="HAMAP" id="MF_00944">
    <property type="entry name" value="YchF_OLA1_ATPase"/>
    <property type="match status" value="1"/>
</dbReference>
<dbReference type="SUPFAM" id="SSF52540">
    <property type="entry name" value="P-loop containing nucleoside triphosphate hydrolases"/>
    <property type="match status" value="1"/>
</dbReference>
<evidence type="ECO:0000256" key="1">
    <source>
        <dbReference type="ARBA" id="ARBA00001946"/>
    </source>
</evidence>
<keyword evidence="10" id="KW-1185">Reference proteome</keyword>
<dbReference type="OrthoDB" id="9807318at2"/>
<dbReference type="CDD" id="cd04867">
    <property type="entry name" value="TGS_YchF_OLA1"/>
    <property type="match status" value="1"/>
</dbReference>
<dbReference type="Pfam" id="PF01926">
    <property type="entry name" value="MMR_HSR1"/>
    <property type="match status" value="1"/>
</dbReference>
<organism evidence="9 10">
    <name type="scientific">Acholeplasma brassicae</name>
    <dbReference type="NCBI Taxonomy" id="61635"/>
    <lineage>
        <taxon>Bacteria</taxon>
        <taxon>Bacillati</taxon>
        <taxon>Mycoplasmatota</taxon>
        <taxon>Mollicutes</taxon>
        <taxon>Acholeplasmatales</taxon>
        <taxon>Acholeplasmataceae</taxon>
        <taxon>Acholeplasma</taxon>
    </lineage>
</organism>
<protein>
    <recommendedName>
        <fullName evidence="6">Ribosome-binding ATPase YchF</fullName>
    </recommendedName>
</protein>
<keyword evidence="5" id="KW-0460">Magnesium</keyword>
<reference evidence="9 10" key="1">
    <citation type="journal article" date="2013" name="J. Mol. Microbiol. Biotechnol.">
        <title>Analysis of the Complete Genomes of Acholeplasma brassicae , A. palmae and A. laidlawii and Their Comparison to the Obligate Parasites from ' Candidatus Phytoplasma'.</title>
        <authorList>
            <person name="Kube M."/>
            <person name="Siewert C."/>
            <person name="Migdoll A.M."/>
            <person name="Duduk B."/>
            <person name="Holz S."/>
            <person name="Rabus R."/>
            <person name="Seemuller E."/>
            <person name="Mitrovic J."/>
            <person name="Muller I."/>
            <person name="Buttner C."/>
            <person name="Reinhardt R."/>
        </authorList>
    </citation>
    <scope>NUCLEOTIDE SEQUENCE [LARGE SCALE GENOMIC DNA]</scope>
    <source>
        <strain evidence="10">0502</strain>
    </source>
</reference>
<dbReference type="PANTHER" id="PTHR23305:SF18">
    <property type="entry name" value="OBG-TYPE G DOMAIN-CONTAINING PROTEIN"/>
    <property type="match status" value="1"/>
</dbReference>
<proteinExistence type="inferred from homology"/>
<dbReference type="CDD" id="cd01900">
    <property type="entry name" value="YchF"/>
    <property type="match status" value="1"/>
</dbReference>
<evidence type="ECO:0000256" key="2">
    <source>
        <dbReference type="ARBA" id="ARBA00022723"/>
    </source>
</evidence>
<dbReference type="GO" id="GO:0043023">
    <property type="term" value="F:ribosomal large subunit binding"/>
    <property type="evidence" value="ECO:0007669"/>
    <property type="project" value="UniProtKB-UniRule"/>
</dbReference>
<feature type="binding site" evidence="6">
    <location>
        <begin position="11"/>
        <end position="16"/>
    </location>
    <ligand>
        <name>ATP</name>
        <dbReference type="ChEBI" id="CHEBI:30616"/>
    </ligand>
</feature>
<dbReference type="HOGENOM" id="CLU_018395_0_1_14"/>
<keyword evidence="2" id="KW-0479">Metal-binding</keyword>
<dbReference type="InterPro" id="IPR041706">
    <property type="entry name" value="YchF_N"/>
</dbReference>
<dbReference type="PROSITE" id="PS51880">
    <property type="entry name" value="TGS"/>
    <property type="match status" value="1"/>
</dbReference>
<dbReference type="FunFam" id="1.10.150.300:FF:000001">
    <property type="entry name" value="Ribosome-binding ATPase YchF"/>
    <property type="match status" value="1"/>
</dbReference>
<dbReference type="Pfam" id="PF06071">
    <property type="entry name" value="YchF-GTPase_C"/>
    <property type="match status" value="1"/>
</dbReference>
<evidence type="ECO:0000259" key="7">
    <source>
        <dbReference type="PROSITE" id="PS51710"/>
    </source>
</evidence>
<dbReference type="GO" id="GO:0016887">
    <property type="term" value="F:ATP hydrolysis activity"/>
    <property type="evidence" value="ECO:0007669"/>
    <property type="project" value="UniProtKB-UniRule"/>
</dbReference>
<evidence type="ECO:0000313" key="10">
    <source>
        <dbReference type="Proteomes" id="UP000032737"/>
    </source>
</evidence>
<dbReference type="GO" id="GO:0046872">
    <property type="term" value="F:metal ion binding"/>
    <property type="evidence" value="ECO:0007669"/>
    <property type="project" value="UniProtKB-KW"/>
</dbReference>
<dbReference type="InterPro" id="IPR027417">
    <property type="entry name" value="P-loop_NTPase"/>
</dbReference>
<keyword evidence="3 6" id="KW-0547">Nucleotide-binding</keyword>
<dbReference type="PROSITE" id="PS51710">
    <property type="entry name" value="G_OBG"/>
    <property type="match status" value="1"/>
</dbReference>
<dbReference type="Gene3D" id="1.10.150.300">
    <property type="entry name" value="TGS-like domain"/>
    <property type="match status" value="1"/>
</dbReference>
<dbReference type="InterPro" id="IPR031167">
    <property type="entry name" value="G_OBG"/>
</dbReference>
<dbReference type="InterPro" id="IPR004396">
    <property type="entry name" value="ATPase_YchF/OLA1"/>
</dbReference>
<comment type="function">
    <text evidence="6">ATPase that binds to both the 70S ribosome and the 50S ribosomal subunit in a nucleotide-independent manner.</text>
</comment>
<evidence type="ECO:0000256" key="6">
    <source>
        <dbReference type="HAMAP-Rule" id="MF_00944"/>
    </source>
</evidence>
<dbReference type="GO" id="GO:0005525">
    <property type="term" value="F:GTP binding"/>
    <property type="evidence" value="ECO:0007669"/>
    <property type="project" value="InterPro"/>
</dbReference>
<dbReference type="InterPro" id="IPR023192">
    <property type="entry name" value="TGS-like_dom_sf"/>
</dbReference>
<comment type="similarity">
    <text evidence="6">Belongs to the TRAFAC class OBG-HflX-like GTPase superfamily. OBG GTPase family. YchF/OLA1 subfamily.</text>
</comment>
<dbReference type="EMBL" id="FO681348">
    <property type="protein sequence ID" value="CCV65786.1"/>
    <property type="molecule type" value="Genomic_DNA"/>
</dbReference>
<evidence type="ECO:0000259" key="8">
    <source>
        <dbReference type="PROSITE" id="PS51880"/>
    </source>
</evidence>
<sequence length="366" mass="40731">MLRAGIVGLPNVGKSTLFNAITKSGALAANYPFATIDPNVGIVTLKDHRLDVLAKMYQSKKIVPTTVEFIDIAGLVKGASKGEGLGNQFLSHIREVDTICQVVRLFNDDNIVHVEGSVNPLRDIETIQLELNFADIDTINKRLPKIEKKAKVGGSSDEKAEYEVLKKALEGLMNDTPLRLLELTEEEKSIIKSFNFLSLKPMVYICNVSMDDLQTLKTNELFIKVTEKGESEGADVVAISAQIESELAMLDDDEKDVFMEELGMNESGLDQLIRITYHRLGLQTYFTAGPMEARAWTFKKGMSAPECAGIIHTDFERGFIRAETVSFSDLEKYGSYLQAKEAGRVRLEGKDYKVVDGDVMLFRFNV</sequence>
<gene>
    <name evidence="9" type="primary">engD</name>
    <name evidence="6" type="synonym">ychF</name>
    <name evidence="9" type="ORF">BN85307650</name>
</gene>
<dbReference type="Proteomes" id="UP000032737">
    <property type="component" value="Chromosome"/>
</dbReference>
<comment type="cofactor">
    <cofactor evidence="1">
        <name>Mg(2+)</name>
        <dbReference type="ChEBI" id="CHEBI:18420"/>
    </cofactor>
</comment>
<dbReference type="Gene3D" id="3.40.50.300">
    <property type="entry name" value="P-loop containing nucleotide triphosphate hydrolases"/>
    <property type="match status" value="1"/>
</dbReference>
<dbReference type="KEGG" id="abra:BN85307650"/>
<dbReference type="GO" id="GO:0005737">
    <property type="term" value="C:cytoplasm"/>
    <property type="evidence" value="ECO:0007669"/>
    <property type="project" value="TreeGrafter"/>
</dbReference>
<evidence type="ECO:0000313" key="9">
    <source>
        <dbReference type="EMBL" id="CCV65786.1"/>
    </source>
</evidence>
<dbReference type="FunFam" id="3.10.20.30:FF:000001">
    <property type="entry name" value="Ribosome-binding ATPase YchF"/>
    <property type="match status" value="1"/>
</dbReference>
<dbReference type="NCBIfam" id="TIGR00092">
    <property type="entry name" value="redox-regulated ATPase YchF"/>
    <property type="match status" value="1"/>
</dbReference>
<feature type="domain" description="OBG-type G" evidence="7">
    <location>
        <begin position="2"/>
        <end position="259"/>
    </location>
</feature>
<evidence type="ECO:0000256" key="3">
    <source>
        <dbReference type="ARBA" id="ARBA00022741"/>
    </source>
</evidence>
<dbReference type="SUPFAM" id="SSF81271">
    <property type="entry name" value="TGS-like"/>
    <property type="match status" value="1"/>
</dbReference>
<keyword evidence="4 6" id="KW-0067">ATP-binding</keyword>
<dbReference type="PRINTS" id="PR00326">
    <property type="entry name" value="GTP1OBG"/>
</dbReference>
<dbReference type="InterPro" id="IPR004095">
    <property type="entry name" value="TGS"/>
</dbReference>
<dbReference type="InterPro" id="IPR012676">
    <property type="entry name" value="TGS-like"/>
</dbReference>
<dbReference type="AlphaFoldDB" id="U4KNF6"/>
<feature type="domain" description="TGS" evidence="8">
    <location>
        <begin position="281"/>
        <end position="364"/>
    </location>
</feature>
<dbReference type="RefSeq" id="WP_030004649.1">
    <property type="nucleotide sequence ID" value="NC_022549.1"/>
</dbReference>
<dbReference type="InterPro" id="IPR006073">
    <property type="entry name" value="GTP-bd"/>
</dbReference>
<dbReference type="GO" id="GO:0005524">
    <property type="term" value="F:ATP binding"/>
    <property type="evidence" value="ECO:0007669"/>
    <property type="project" value="UniProtKB-UniRule"/>
</dbReference>
<evidence type="ECO:0000256" key="4">
    <source>
        <dbReference type="ARBA" id="ARBA00022840"/>
    </source>
</evidence>
<evidence type="ECO:0000256" key="5">
    <source>
        <dbReference type="ARBA" id="ARBA00022842"/>
    </source>
</evidence>
<dbReference type="STRING" id="61635.BN85307650"/>
<accession>U4KNF6</accession>
<dbReference type="Gene3D" id="3.10.20.30">
    <property type="match status" value="1"/>
</dbReference>
<dbReference type="InterPro" id="IPR012675">
    <property type="entry name" value="Beta-grasp_dom_sf"/>
</dbReference>
<name>U4KNF6_9MOLU</name>
<dbReference type="PIRSF" id="PIRSF006641">
    <property type="entry name" value="CHP00092"/>
    <property type="match status" value="1"/>
</dbReference>
<dbReference type="PANTHER" id="PTHR23305">
    <property type="entry name" value="OBG GTPASE FAMILY"/>
    <property type="match status" value="1"/>
</dbReference>
<dbReference type="InterPro" id="IPR013029">
    <property type="entry name" value="YchF_C"/>
</dbReference>